<dbReference type="Proteomes" id="UP000007755">
    <property type="component" value="Unassembled WGS sequence"/>
</dbReference>
<dbReference type="EMBL" id="GL888657">
    <property type="protein sequence ID" value="EGI58617.1"/>
    <property type="molecule type" value="Genomic_DNA"/>
</dbReference>
<reference evidence="1" key="1">
    <citation type="submission" date="2011-02" db="EMBL/GenBank/DDBJ databases">
        <title>The genome of the leaf-cutting ant Acromyrmex echinatior suggests key adaptations to social evolution and fungus farming.</title>
        <authorList>
            <person name="Nygaard S."/>
            <person name="Zhang G."/>
        </authorList>
    </citation>
    <scope>NUCLEOTIDE SEQUENCE</scope>
</reference>
<dbReference type="AlphaFoldDB" id="F4X4K7"/>
<proteinExistence type="predicted"/>
<organism evidence="2">
    <name type="scientific">Acromyrmex echinatior</name>
    <name type="common">Panamanian leafcutter ant</name>
    <name type="synonym">Acromyrmex octospinosus echinatior</name>
    <dbReference type="NCBI Taxonomy" id="103372"/>
    <lineage>
        <taxon>Eukaryota</taxon>
        <taxon>Metazoa</taxon>
        <taxon>Ecdysozoa</taxon>
        <taxon>Arthropoda</taxon>
        <taxon>Hexapoda</taxon>
        <taxon>Insecta</taxon>
        <taxon>Pterygota</taxon>
        <taxon>Neoptera</taxon>
        <taxon>Endopterygota</taxon>
        <taxon>Hymenoptera</taxon>
        <taxon>Apocrita</taxon>
        <taxon>Aculeata</taxon>
        <taxon>Formicoidea</taxon>
        <taxon>Formicidae</taxon>
        <taxon>Myrmicinae</taxon>
        <taxon>Acromyrmex</taxon>
    </lineage>
</organism>
<protein>
    <submittedName>
        <fullName evidence="1">Uncharacterized protein</fullName>
    </submittedName>
</protein>
<evidence type="ECO:0000313" key="2">
    <source>
        <dbReference type="Proteomes" id="UP000007755"/>
    </source>
</evidence>
<keyword evidence="2" id="KW-1185">Reference proteome</keyword>
<name>F4X4K7_ACREC</name>
<sequence>MITEITSCCHRREKTADYKRKKSGQHRVSQHIHGILPDYYFLAQPERLPITRKLDKCYASIMEISLKLTETFRVLQRELAPFEIRNEPWQQNCGDHNAKAKSFGIRDVNSGDAQRCRSAASLRRCWHAKVRYSRSQERDAKNVTPSSCRVVASFLARKGNRAQEMISLLALAYIERTGPETSGSTTRSNAIIDFWYLCRQTAASFLTTKIRLFNHRSYVADNSTVVHRSNVKGTRIQLSYDVTSTCLGILPFQDMDISKYQENTKIIAYVRSHTCYHAIDKH</sequence>
<dbReference type="InParanoid" id="F4X4K7"/>
<evidence type="ECO:0000313" key="1">
    <source>
        <dbReference type="EMBL" id="EGI58617.1"/>
    </source>
</evidence>
<accession>F4X4K7</accession>
<gene>
    <name evidence="1" type="ORF">G5I_13272</name>
</gene>